<dbReference type="InterPro" id="IPR001753">
    <property type="entry name" value="Enoyl-CoA_hydra/iso"/>
</dbReference>
<dbReference type="PANTHER" id="PTHR42964">
    <property type="entry name" value="ENOYL-COA HYDRATASE"/>
    <property type="match status" value="1"/>
</dbReference>
<accession>A0ABU3PXW4</accession>
<dbReference type="Proteomes" id="UP001268542">
    <property type="component" value="Unassembled WGS sequence"/>
</dbReference>
<dbReference type="InterPro" id="IPR051683">
    <property type="entry name" value="Enoyl-CoA_Hydratase/Isomerase"/>
</dbReference>
<evidence type="ECO:0000313" key="3">
    <source>
        <dbReference type="Proteomes" id="UP001268542"/>
    </source>
</evidence>
<gene>
    <name evidence="2" type="ORF">RDV89_11145</name>
</gene>
<dbReference type="SUPFAM" id="SSF52096">
    <property type="entry name" value="ClpP/crotonase"/>
    <property type="match status" value="1"/>
</dbReference>
<dbReference type="EMBL" id="JAVYII010000004">
    <property type="protein sequence ID" value="MDT9593625.1"/>
    <property type="molecule type" value="Genomic_DNA"/>
</dbReference>
<proteinExistence type="inferred from homology"/>
<dbReference type="Gene3D" id="3.90.226.10">
    <property type="entry name" value="2-enoyl-CoA Hydratase, Chain A, domain 1"/>
    <property type="match status" value="1"/>
</dbReference>
<evidence type="ECO:0000313" key="2">
    <source>
        <dbReference type="EMBL" id="MDT9593625.1"/>
    </source>
</evidence>
<dbReference type="RefSeq" id="WP_315733119.1">
    <property type="nucleotide sequence ID" value="NZ_JAVYII010000004.1"/>
</dbReference>
<dbReference type="Pfam" id="PF00378">
    <property type="entry name" value="ECH_1"/>
    <property type="match status" value="1"/>
</dbReference>
<dbReference type="PANTHER" id="PTHR42964:SF1">
    <property type="entry name" value="POLYKETIDE BIOSYNTHESIS ENOYL-COA HYDRATASE PKSH-RELATED"/>
    <property type="match status" value="1"/>
</dbReference>
<reference evidence="2 3" key="1">
    <citation type="submission" date="2023-08" db="EMBL/GenBank/DDBJ databases">
        <title>Nocardioides seae sp. nov., a bacterium isolated from a soil.</title>
        <authorList>
            <person name="Wang X."/>
        </authorList>
    </citation>
    <scope>NUCLEOTIDE SEQUENCE [LARGE SCALE GENOMIC DNA]</scope>
    <source>
        <strain evidence="2 3">YZH12</strain>
    </source>
</reference>
<sequence length="260" mass="26407">MTSITSTYDPAARVARITLADPERGNAIHPAMVAELGEAVRTADRAGARVIVLASTGRFFSVGGDLRGMAAADDMAAHLDDLADDLHRVVSDLQRSRAVVVAAVQGVAAGAGFPLAAAADVVLAGRSASFTLGYTKVGLSPDGGTSLLVHTLGLHRTLRLALLGDRLDAEEAYAAGLVARVVDDADLETQTDAVVALLAAGAPDAQATAKRVVRDAAEPAPEARLRAEARGITAQAGGPEGAEGVAAFLAKRAPVFGDGD</sequence>
<name>A0ABU3PXW4_9ACTN</name>
<evidence type="ECO:0000256" key="1">
    <source>
        <dbReference type="ARBA" id="ARBA00005254"/>
    </source>
</evidence>
<dbReference type="InterPro" id="IPR029045">
    <property type="entry name" value="ClpP/crotonase-like_dom_sf"/>
</dbReference>
<comment type="similarity">
    <text evidence="1">Belongs to the enoyl-CoA hydratase/isomerase family.</text>
</comment>
<protein>
    <submittedName>
        <fullName evidence="2">Enoyl-CoA hydratase/isomerase family protein</fullName>
    </submittedName>
</protein>
<comment type="caution">
    <text evidence="2">The sequence shown here is derived from an EMBL/GenBank/DDBJ whole genome shotgun (WGS) entry which is preliminary data.</text>
</comment>
<organism evidence="2 3">
    <name type="scientific">Nocardioides imazamoxiresistens</name>
    <dbReference type="NCBI Taxonomy" id="3231893"/>
    <lineage>
        <taxon>Bacteria</taxon>
        <taxon>Bacillati</taxon>
        <taxon>Actinomycetota</taxon>
        <taxon>Actinomycetes</taxon>
        <taxon>Propionibacteriales</taxon>
        <taxon>Nocardioidaceae</taxon>
        <taxon>Nocardioides</taxon>
    </lineage>
</organism>
<keyword evidence="3" id="KW-1185">Reference proteome</keyword>
<dbReference type="CDD" id="cd06558">
    <property type="entry name" value="crotonase-like"/>
    <property type="match status" value="1"/>
</dbReference>